<feature type="domain" description="DUF4333" evidence="2">
    <location>
        <begin position="15"/>
        <end position="86"/>
    </location>
</feature>
<accession>A0A7Z0GKE1</accession>
<keyword evidence="4" id="KW-1185">Reference proteome</keyword>
<evidence type="ECO:0000259" key="2">
    <source>
        <dbReference type="Pfam" id="PF14230"/>
    </source>
</evidence>
<proteinExistence type="predicted"/>
<dbReference type="RefSeq" id="WP_179541053.1">
    <property type="nucleotide sequence ID" value="NZ_BAAALL010000004.1"/>
</dbReference>
<organism evidence="3 4">
    <name type="scientific">Nesterenkonia xinjiangensis</name>
    <dbReference type="NCBI Taxonomy" id="225327"/>
    <lineage>
        <taxon>Bacteria</taxon>
        <taxon>Bacillati</taxon>
        <taxon>Actinomycetota</taxon>
        <taxon>Actinomycetes</taxon>
        <taxon>Micrococcales</taxon>
        <taxon>Micrococcaceae</taxon>
        <taxon>Nesterenkonia</taxon>
    </lineage>
</organism>
<sequence>MQTTRIAAMIPMLGVAALALTACSSEVEPDELTAEVERTLTSEFGVELDAVDCPDPLPAEEGSEVRCTLTYEGEDYGATVTSQGEEDDQINFLIEVDEEPTD</sequence>
<evidence type="ECO:0000313" key="4">
    <source>
        <dbReference type="Proteomes" id="UP000535437"/>
    </source>
</evidence>
<dbReference type="PROSITE" id="PS51257">
    <property type="entry name" value="PROKAR_LIPOPROTEIN"/>
    <property type="match status" value="1"/>
</dbReference>
<feature type="chain" id="PRO_5038514349" description="DUF4333 domain-containing protein" evidence="1">
    <location>
        <begin position="22"/>
        <end position="102"/>
    </location>
</feature>
<keyword evidence="1" id="KW-0732">Signal</keyword>
<evidence type="ECO:0000313" key="3">
    <source>
        <dbReference type="EMBL" id="NYJ77595.1"/>
    </source>
</evidence>
<reference evidence="3 4" key="1">
    <citation type="submission" date="2020-07" db="EMBL/GenBank/DDBJ databases">
        <title>Sequencing the genomes of 1000 actinobacteria strains.</title>
        <authorList>
            <person name="Klenk H.-P."/>
        </authorList>
    </citation>
    <scope>NUCLEOTIDE SEQUENCE [LARGE SCALE GENOMIC DNA]</scope>
    <source>
        <strain evidence="3 4">DSM 15475</strain>
    </source>
</reference>
<name>A0A7Z0GKE1_9MICC</name>
<dbReference type="EMBL" id="JACCFY010000001">
    <property type="protein sequence ID" value="NYJ77595.1"/>
    <property type="molecule type" value="Genomic_DNA"/>
</dbReference>
<dbReference type="Pfam" id="PF14230">
    <property type="entry name" value="DUF4333"/>
    <property type="match status" value="1"/>
</dbReference>
<dbReference type="InterPro" id="IPR025637">
    <property type="entry name" value="DUF4333"/>
</dbReference>
<feature type="signal peptide" evidence="1">
    <location>
        <begin position="1"/>
        <end position="21"/>
    </location>
</feature>
<gene>
    <name evidence="3" type="ORF">HNR09_001006</name>
</gene>
<protein>
    <recommendedName>
        <fullName evidence="2">DUF4333 domain-containing protein</fullName>
    </recommendedName>
</protein>
<evidence type="ECO:0000256" key="1">
    <source>
        <dbReference type="SAM" id="SignalP"/>
    </source>
</evidence>
<dbReference type="Proteomes" id="UP000535437">
    <property type="component" value="Unassembled WGS sequence"/>
</dbReference>
<dbReference type="AlphaFoldDB" id="A0A7Z0GKE1"/>
<comment type="caution">
    <text evidence="3">The sequence shown here is derived from an EMBL/GenBank/DDBJ whole genome shotgun (WGS) entry which is preliminary data.</text>
</comment>